<evidence type="ECO:0000313" key="2">
    <source>
        <dbReference type="Proteomes" id="UP000814033"/>
    </source>
</evidence>
<reference evidence="1" key="1">
    <citation type="submission" date="2021-02" db="EMBL/GenBank/DDBJ databases">
        <authorList>
            <consortium name="DOE Joint Genome Institute"/>
            <person name="Ahrendt S."/>
            <person name="Looney B.P."/>
            <person name="Miyauchi S."/>
            <person name="Morin E."/>
            <person name="Drula E."/>
            <person name="Courty P.E."/>
            <person name="Chicoki N."/>
            <person name="Fauchery L."/>
            <person name="Kohler A."/>
            <person name="Kuo A."/>
            <person name="Labutti K."/>
            <person name="Pangilinan J."/>
            <person name="Lipzen A."/>
            <person name="Riley R."/>
            <person name="Andreopoulos W."/>
            <person name="He G."/>
            <person name="Johnson J."/>
            <person name="Barry K.W."/>
            <person name="Grigoriev I.V."/>
            <person name="Nagy L."/>
            <person name="Hibbett D."/>
            <person name="Henrissat B."/>
            <person name="Matheny P.B."/>
            <person name="Labbe J."/>
            <person name="Martin F."/>
        </authorList>
    </citation>
    <scope>NUCLEOTIDE SEQUENCE</scope>
    <source>
        <strain evidence="1">FP105234-sp</strain>
    </source>
</reference>
<protein>
    <submittedName>
        <fullName evidence="1">Uncharacterized protein</fullName>
    </submittedName>
</protein>
<gene>
    <name evidence="1" type="ORF">FA95DRAFT_1611496</name>
</gene>
<organism evidence="1 2">
    <name type="scientific">Auriscalpium vulgare</name>
    <dbReference type="NCBI Taxonomy" id="40419"/>
    <lineage>
        <taxon>Eukaryota</taxon>
        <taxon>Fungi</taxon>
        <taxon>Dikarya</taxon>
        <taxon>Basidiomycota</taxon>
        <taxon>Agaricomycotina</taxon>
        <taxon>Agaricomycetes</taxon>
        <taxon>Russulales</taxon>
        <taxon>Auriscalpiaceae</taxon>
        <taxon>Auriscalpium</taxon>
    </lineage>
</organism>
<reference evidence="1" key="2">
    <citation type="journal article" date="2022" name="New Phytol.">
        <title>Evolutionary transition to the ectomycorrhizal habit in the genomes of a hyperdiverse lineage of mushroom-forming fungi.</title>
        <authorList>
            <person name="Looney B."/>
            <person name="Miyauchi S."/>
            <person name="Morin E."/>
            <person name="Drula E."/>
            <person name="Courty P.E."/>
            <person name="Kohler A."/>
            <person name="Kuo A."/>
            <person name="LaButti K."/>
            <person name="Pangilinan J."/>
            <person name="Lipzen A."/>
            <person name="Riley R."/>
            <person name="Andreopoulos W."/>
            <person name="He G."/>
            <person name="Johnson J."/>
            <person name="Nolan M."/>
            <person name="Tritt A."/>
            <person name="Barry K.W."/>
            <person name="Grigoriev I.V."/>
            <person name="Nagy L.G."/>
            <person name="Hibbett D."/>
            <person name="Henrissat B."/>
            <person name="Matheny P.B."/>
            <person name="Labbe J."/>
            <person name="Martin F.M."/>
        </authorList>
    </citation>
    <scope>NUCLEOTIDE SEQUENCE</scope>
    <source>
        <strain evidence="1">FP105234-sp</strain>
    </source>
</reference>
<proteinExistence type="predicted"/>
<keyword evidence="2" id="KW-1185">Reference proteome</keyword>
<evidence type="ECO:0000313" key="1">
    <source>
        <dbReference type="EMBL" id="KAI0040824.1"/>
    </source>
</evidence>
<name>A0ACB8R9H4_9AGAM</name>
<dbReference type="EMBL" id="MU276165">
    <property type="protein sequence ID" value="KAI0040824.1"/>
    <property type="molecule type" value="Genomic_DNA"/>
</dbReference>
<sequence>MHIIPTSSGFAGPALGPSIFYAATSTASHPVSVANSASAHLLINGGTYNILVNGDGLRLLNDPDRATHLALYETHGIGWVVCLPHSEVSATGDSKTFDTARRLKKTYNMKSVLALPHTAESCTRGRPTMPSLHRTRSSHLSTALATPARASLTTIAARRQLAGARHNIIFIGLNGSPAYLSTPITSLHE</sequence>
<comment type="caution">
    <text evidence="1">The sequence shown here is derived from an EMBL/GenBank/DDBJ whole genome shotgun (WGS) entry which is preliminary data.</text>
</comment>
<dbReference type="Proteomes" id="UP000814033">
    <property type="component" value="Unassembled WGS sequence"/>
</dbReference>
<accession>A0ACB8R9H4</accession>